<gene>
    <name evidence="1" type="ORF">GALMADRAFT_221964</name>
</gene>
<protein>
    <submittedName>
        <fullName evidence="1">Uncharacterized protein</fullName>
    </submittedName>
</protein>
<dbReference type="OrthoDB" id="3054012at2759"/>
<dbReference type="HOGENOM" id="CLU_171245_0_0_1"/>
<keyword evidence="2" id="KW-1185">Reference proteome</keyword>
<dbReference type="Proteomes" id="UP000027222">
    <property type="component" value="Unassembled WGS sequence"/>
</dbReference>
<evidence type="ECO:0000313" key="1">
    <source>
        <dbReference type="EMBL" id="KDR82075.1"/>
    </source>
</evidence>
<name>A0A067TFU0_GALM3</name>
<reference evidence="2" key="1">
    <citation type="journal article" date="2014" name="Proc. Natl. Acad. Sci. U.S.A.">
        <title>Extensive sampling of basidiomycete genomes demonstrates inadequacy of the white-rot/brown-rot paradigm for wood decay fungi.</title>
        <authorList>
            <person name="Riley R."/>
            <person name="Salamov A.A."/>
            <person name="Brown D.W."/>
            <person name="Nagy L.G."/>
            <person name="Floudas D."/>
            <person name="Held B.W."/>
            <person name="Levasseur A."/>
            <person name="Lombard V."/>
            <person name="Morin E."/>
            <person name="Otillar R."/>
            <person name="Lindquist E.A."/>
            <person name="Sun H."/>
            <person name="LaButti K.M."/>
            <person name="Schmutz J."/>
            <person name="Jabbour D."/>
            <person name="Luo H."/>
            <person name="Baker S.E."/>
            <person name="Pisabarro A.G."/>
            <person name="Walton J.D."/>
            <person name="Blanchette R.A."/>
            <person name="Henrissat B."/>
            <person name="Martin F."/>
            <person name="Cullen D."/>
            <person name="Hibbett D.S."/>
            <person name="Grigoriev I.V."/>
        </authorList>
    </citation>
    <scope>NUCLEOTIDE SEQUENCE [LARGE SCALE GENOMIC DNA]</scope>
    <source>
        <strain evidence="2">CBS 339.88</strain>
    </source>
</reference>
<dbReference type="EMBL" id="KL142370">
    <property type="protein sequence ID" value="KDR82075.1"/>
    <property type="molecule type" value="Genomic_DNA"/>
</dbReference>
<organism evidence="1 2">
    <name type="scientific">Galerina marginata (strain CBS 339.88)</name>
    <dbReference type="NCBI Taxonomy" id="685588"/>
    <lineage>
        <taxon>Eukaryota</taxon>
        <taxon>Fungi</taxon>
        <taxon>Dikarya</taxon>
        <taxon>Basidiomycota</taxon>
        <taxon>Agaricomycotina</taxon>
        <taxon>Agaricomycetes</taxon>
        <taxon>Agaricomycetidae</taxon>
        <taxon>Agaricales</taxon>
        <taxon>Agaricineae</taxon>
        <taxon>Strophariaceae</taxon>
        <taxon>Galerina</taxon>
    </lineage>
</organism>
<dbReference type="AlphaFoldDB" id="A0A067TFU0"/>
<sequence>MSSTNARLPSINLARQSSDQYKTTLPNLSYPSRLHTHVSWSGPSAPLVISKTESVRYQTSFVHSNGSSGGAIGSSGSGFHASFEAHVLSWIKGFISHTTSNFLRILKNLKERLSMFQLPPH</sequence>
<proteinExistence type="predicted"/>
<evidence type="ECO:0000313" key="2">
    <source>
        <dbReference type="Proteomes" id="UP000027222"/>
    </source>
</evidence>
<accession>A0A067TFU0</accession>